<keyword evidence="2 4" id="KW-0067">ATP-binding</keyword>
<dbReference type="Proteomes" id="UP000469724">
    <property type="component" value="Unassembled WGS sequence"/>
</dbReference>
<name>A0A7K3NRB4_9BACT</name>
<evidence type="ECO:0000313" key="4">
    <source>
        <dbReference type="EMBL" id="NDY58325.1"/>
    </source>
</evidence>
<dbReference type="SMART" id="SM00382">
    <property type="entry name" value="AAA"/>
    <property type="match status" value="1"/>
</dbReference>
<dbReference type="InterPro" id="IPR003439">
    <property type="entry name" value="ABC_transporter-like_ATP-bd"/>
</dbReference>
<gene>
    <name evidence="4" type="ORF">G3N56_16450</name>
</gene>
<dbReference type="InterPro" id="IPR027417">
    <property type="entry name" value="P-loop_NTPase"/>
</dbReference>
<evidence type="ECO:0000259" key="3">
    <source>
        <dbReference type="PROSITE" id="PS50893"/>
    </source>
</evidence>
<organism evidence="4 5">
    <name type="scientific">Desulfolutivibrio sulfodismutans</name>
    <dbReference type="NCBI Taxonomy" id="63561"/>
    <lineage>
        <taxon>Bacteria</taxon>
        <taxon>Pseudomonadati</taxon>
        <taxon>Thermodesulfobacteriota</taxon>
        <taxon>Desulfovibrionia</taxon>
        <taxon>Desulfovibrionales</taxon>
        <taxon>Desulfovibrionaceae</taxon>
        <taxon>Desulfolutivibrio</taxon>
    </lineage>
</organism>
<proteinExistence type="predicted"/>
<evidence type="ECO:0000256" key="2">
    <source>
        <dbReference type="ARBA" id="ARBA00022840"/>
    </source>
</evidence>
<keyword evidence="5" id="KW-1185">Reference proteome</keyword>
<evidence type="ECO:0000313" key="5">
    <source>
        <dbReference type="Proteomes" id="UP000469724"/>
    </source>
</evidence>
<dbReference type="Pfam" id="PF00005">
    <property type="entry name" value="ABC_tran"/>
    <property type="match status" value="1"/>
</dbReference>
<dbReference type="GO" id="GO:0016887">
    <property type="term" value="F:ATP hydrolysis activity"/>
    <property type="evidence" value="ECO:0007669"/>
    <property type="project" value="InterPro"/>
</dbReference>
<feature type="domain" description="ABC transporter" evidence="3">
    <location>
        <begin position="8"/>
        <end position="246"/>
    </location>
</feature>
<comment type="caution">
    <text evidence="4">The sequence shown here is derived from an EMBL/GenBank/DDBJ whole genome shotgun (WGS) entry which is preliminary data.</text>
</comment>
<sequence>MDLAPPRITVKNLDMSYGDFVIMRDLSFTIRRGDIFIVMGGSGCGKSTLLRVLVGLKEPAKGQVLYQEGSLWEVDEDSRDAILRKTGILYQRGALFSSMTLAENIAMPLQQYTTLPAKEIRELASLKLALVGLAGFEDFYPSEISGGMVKRAGLARAMALDPDILFFDEPSAGLDPISAHLLDELILEIRDSLHATIVVVTHELASIFAIGNNCVFLDVETRTMTASGDPKELLQNTTDANLRHFLTRGEK</sequence>
<accession>A0A7K3NRB4</accession>
<dbReference type="Gene3D" id="3.40.50.300">
    <property type="entry name" value="P-loop containing nucleotide triphosphate hydrolases"/>
    <property type="match status" value="1"/>
</dbReference>
<dbReference type="EMBL" id="JAAGRQ010000092">
    <property type="protein sequence ID" value="NDY58325.1"/>
    <property type="molecule type" value="Genomic_DNA"/>
</dbReference>
<dbReference type="InterPro" id="IPR003593">
    <property type="entry name" value="AAA+_ATPase"/>
</dbReference>
<reference evidence="4 5" key="1">
    <citation type="submission" date="2020-02" db="EMBL/GenBank/DDBJ databases">
        <title>Comparative genomics of sulfur disproportionating microorganisms.</title>
        <authorList>
            <person name="Ward L.M."/>
            <person name="Bertran E."/>
            <person name="Johnston D.T."/>
        </authorList>
    </citation>
    <scope>NUCLEOTIDE SEQUENCE [LARGE SCALE GENOMIC DNA]</scope>
    <source>
        <strain evidence="4 5">DSM 3696</strain>
    </source>
</reference>
<dbReference type="RefSeq" id="WP_163303403.1">
    <property type="nucleotide sequence ID" value="NZ_JAAGRQ010000092.1"/>
</dbReference>
<protein>
    <submittedName>
        <fullName evidence="4">ATP-binding cassette domain-containing protein</fullName>
    </submittedName>
</protein>
<evidence type="ECO:0000256" key="1">
    <source>
        <dbReference type="ARBA" id="ARBA00022741"/>
    </source>
</evidence>
<dbReference type="GO" id="GO:0005524">
    <property type="term" value="F:ATP binding"/>
    <property type="evidence" value="ECO:0007669"/>
    <property type="project" value="UniProtKB-KW"/>
</dbReference>
<keyword evidence="1" id="KW-0547">Nucleotide-binding</keyword>
<dbReference type="SUPFAM" id="SSF52540">
    <property type="entry name" value="P-loop containing nucleoside triphosphate hydrolases"/>
    <property type="match status" value="1"/>
</dbReference>
<dbReference type="PROSITE" id="PS50893">
    <property type="entry name" value="ABC_TRANSPORTER_2"/>
    <property type="match status" value="1"/>
</dbReference>
<dbReference type="AlphaFoldDB" id="A0A7K3NRB4"/>